<feature type="domain" description="NmrA-like" evidence="1">
    <location>
        <begin position="2"/>
        <end position="228"/>
    </location>
</feature>
<dbReference type="Proteomes" id="UP001500416">
    <property type="component" value="Unassembled WGS sequence"/>
</dbReference>
<gene>
    <name evidence="2" type="ORF">GCM10010492_69300</name>
</gene>
<evidence type="ECO:0000313" key="3">
    <source>
        <dbReference type="Proteomes" id="UP001500416"/>
    </source>
</evidence>
<dbReference type="PANTHER" id="PTHR43162">
    <property type="match status" value="1"/>
</dbReference>
<proteinExistence type="predicted"/>
<dbReference type="SUPFAM" id="SSF51735">
    <property type="entry name" value="NAD(P)-binding Rossmann-fold domains"/>
    <property type="match status" value="1"/>
</dbReference>
<keyword evidence="3" id="KW-1185">Reference proteome</keyword>
<dbReference type="InterPro" id="IPR036291">
    <property type="entry name" value="NAD(P)-bd_dom_sf"/>
</dbReference>
<protein>
    <submittedName>
        <fullName evidence="2">NAD(P)H-binding protein</fullName>
    </submittedName>
</protein>
<reference evidence="2 3" key="1">
    <citation type="journal article" date="2019" name="Int. J. Syst. Evol. Microbiol.">
        <title>The Global Catalogue of Microorganisms (GCM) 10K type strain sequencing project: providing services to taxonomists for standard genome sequencing and annotation.</title>
        <authorList>
            <consortium name="The Broad Institute Genomics Platform"/>
            <consortium name="The Broad Institute Genome Sequencing Center for Infectious Disease"/>
            <person name="Wu L."/>
            <person name="Ma J."/>
        </authorList>
    </citation>
    <scope>NUCLEOTIDE SEQUENCE [LARGE SCALE GENOMIC DNA]</scope>
    <source>
        <strain evidence="2 3">JCM 3380</strain>
    </source>
</reference>
<sequence>MIVVTGATGNVGRPLVETLAAAGEEVVAVSRGTGVTGVPHRRADLTDPASLAPALVGASAVFLLTSPDYLGSGAAFGDVVDVVRAAGVRRVVLLSSQGVATGRHPDGIEQAVRSSGLEWTVLQPGAFASNAFQWAQPISTSRTAAAPFGDVALPVVHTSDIADVAAAVLRSESHAGRSYVLTGPAAITPRQQVAAIGEALGEPVEFVELSRAEAKAGMLRHMPEPVVETTLDLLGTPTPLEQSVNPDVESVLDRPARPFTDWVRRNVVAFK</sequence>
<dbReference type="InterPro" id="IPR051604">
    <property type="entry name" value="Ergot_Alk_Oxidoreductase"/>
</dbReference>
<dbReference type="RefSeq" id="WP_343938997.1">
    <property type="nucleotide sequence ID" value="NZ_BAAABU010000027.1"/>
</dbReference>
<dbReference type="Pfam" id="PF05368">
    <property type="entry name" value="NmrA"/>
    <property type="match status" value="1"/>
</dbReference>
<dbReference type="Gene3D" id="3.40.50.720">
    <property type="entry name" value="NAD(P)-binding Rossmann-like Domain"/>
    <property type="match status" value="1"/>
</dbReference>
<name>A0ABN0UQU9_9PSEU</name>
<comment type="caution">
    <text evidence="2">The sequence shown here is derived from an EMBL/GenBank/DDBJ whole genome shotgun (WGS) entry which is preliminary data.</text>
</comment>
<dbReference type="PANTHER" id="PTHR43162:SF1">
    <property type="entry name" value="PRESTALK A DIFFERENTIATION PROTEIN A"/>
    <property type="match status" value="1"/>
</dbReference>
<organism evidence="2 3">
    <name type="scientific">Saccharothrix mutabilis subsp. mutabilis</name>
    <dbReference type="NCBI Taxonomy" id="66855"/>
    <lineage>
        <taxon>Bacteria</taxon>
        <taxon>Bacillati</taxon>
        <taxon>Actinomycetota</taxon>
        <taxon>Actinomycetes</taxon>
        <taxon>Pseudonocardiales</taxon>
        <taxon>Pseudonocardiaceae</taxon>
        <taxon>Saccharothrix</taxon>
    </lineage>
</organism>
<dbReference type="EMBL" id="BAAABU010000027">
    <property type="protein sequence ID" value="GAA0258482.1"/>
    <property type="molecule type" value="Genomic_DNA"/>
</dbReference>
<evidence type="ECO:0000313" key="2">
    <source>
        <dbReference type="EMBL" id="GAA0258482.1"/>
    </source>
</evidence>
<accession>A0ABN0UQU9</accession>
<dbReference type="Gene3D" id="3.90.25.10">
    <property type="entry name" value="UDP-galactose 4-epimerase, domain 1"/>
    <property type="match status" value="1"/>
</dbReference>
<evidence type="ECO:0000259" key="1">
    <source>
        <dbReference type="Pfam" id="PF05368"/>
    </source>
</evidence>
<dbReference type="InterPro" id="IPR008030">
    <property type="entry name" value="NmrA-like"/>
</dbReference>